<feature type="non-terminal residue" evidence="1">
    <location>
        <position position="627"/>
    </location>
</feature>
<dbReference type="SUPFAM" id="SSF52540">
    <property type="entry name" value="P-loop containing nucleoside triphosphate hydrolases"/>
    <property type="match status" value="1"/>
</dbReference>
<dbReference type="InterPro" id="IPR027417">
    <property type="entry name" value="P-loop_NTPase"/>
</dbReference>
<evidence type="ECO:0000313" key="2">
    <source>
        <dbReference type="Proteomes" id="UP001152795"/>
    </source>
</evidence>
<dbReference type="FunFam" id="1.20.920.30:FF:000002">
    <property type="entry name" value="Dynein axonemal heavy chain 3"/>
    <property type="match status" value="1"/>
</dbReference>
<dbReference type="PANTHER" id="PTHR22878">
    <property type="entry name" value="DYNEIN HEAVY CHAIN 6, AXONEMAL-LIKE-RELATED"/>
    <property type="match status" value="1"/>
</dbReference>
<dbReference type="Pfam" id="PF17857">
    <property type="entry name" value="AAA_lid_1"/>
    <property type="match status" value="1"/>
</dbReference>
<reference evidence="1" key="1">
    <citation type="submission" date="2020-04" db="EMBL/GenBank/DDBJ databases">
        <authorList>
            <person name="Alioto T."/>
            <person name="Alioto T."/>
            <person name="Gomez Garrido J."/>
        </authorList>
    </citation>
    <scope>NUCLEOTIDE SEQUENCE</scope>
    <source>
        <strain evidence="1">A484AB</strain>
    </source>
</reference>
<dbReference type="GO" id="GO:0045505">
    <property type="term" value="F:dynein intermediate chain binding"/>
    <property type="evidence" value="ECO:0007669"/>
    <property type="project" value="InterPro"/>
</dbReference>
<keyword evidence="2" id="KW-1185">Reference proteome</keyword>
<dbReference type="Proteomes" id="UP001152795">
    <property type="component" value="Unassembled WGS sequence"/>
</dbReference>
<proteinExistence type="predicted"/>
<dbReference type="Gene3D" id="3.40.50.300">
    <property type="entry name" value="P-loop containing nucleotide triphosphate hydrolases"/>
    <property type="match status" value="2"/>
</dbReference>
<dbReference type="InterPro" id="IPR041589">
    <property type="entry name" value="DNAH3_AAA_lid_1"/>
</dbReference>
<dbReference type="GO" id="GO:0007018">
    <property type="term" value="P:microtubule-based movement"/>
    <property type="evidence" value="ECO:0007669"/>
    <property type="project" value="InterPro"/>
</dbReference>
<protein>
    <submittedName>
        <fullName evidence="1">Uncharacterized protein</fullName>
    </submittedName>
</protein>
<dbReference type="InterPro" id="IPR041466">
    <property type="entry name" value="Dynein_AAA5_ext"/>
</dbReference>
<dbReference type="FunFam" id="1.10.472.130:FF:000005">
    <property type="entry name" value="Dynein axonemal heavy chain 7"/>
    <property type="match status" value="1"/>
</dbReference>
<dbReference type="EMBL" id="CACRXK020002982">
    <property type="protein sequence ID" value="CAB3996942.1"/>
    <property type="molecule type" value="Genomic_DNA"/>
</dbReference>
<name>A0A7D9I2N0_PARCT</name>
<dbReference type="InterPro" id="IPR026983">
    <property type="entry name" value="DHC"/>
</dbReference>
<gene>
    <name evidence="1" type="ORF">PACLA_8A006483</name>
</gene>
<dbReference type="Pfam" id="PF12775">
    <property type="entry name" value="AAA_7"/>
    <property type="match status" value="2"/>
</dbReference>
<dbReference type="Gene3D" id="1.20.920.30">
    <property type="match status" value="1"/>
</dbReference>
<dbReference type="GO" id="GO:0051959">
    <property type="term" value="F:dynein light intermediate chain binding"/>
    <property type="evidence" value="ECO:0007669"/>
    <property type="project" value="InterPro"/>
</dbReference>
<dbReference type="AlphaFoldDB" id="A0A7D9I2N0"/>
<sequence length="627" mass="72269">MGQLYGHFDPVSHEWTDGVLANIFREHASLSTPERKWIIFDGPVDAVWIENMNTVLDDNKKLCLMSGEIIQMSERQNMIFEPKDLDQASPATVSRCGMIYMEATQLGWMTLIKSWMIYSFPSNLCSPMKMMIQDMFFWLLPPVLDFVHRHCIQFVRTSSMHLVKQMLVMYDSLLDELREQVSSEVRETEENGVPNESERPSRSDNEIIQWLQSLFFFSLCWSVGGHLDGASREKFSDFLKNLSAGKDKANPRPKDLKLPRTNTFPGKGNIYDYYFDKSTFGTWHPWEKNVLKIEIPSNAKANELIVPTTDTVRQQYFLDLFLSHENLLLFVGPTGTGKSAITIDYILRMDEKKDYIIVSENLSIISIRVDKKLCVSSNDSLDTGACKLYDVTVYIANFVNFSAQTSANQTQDLILSKLDRRRKGVYGAPVGKKVITFVDDLNMPAKEKYGAQPPIEVLRHLVDHKYFFDRKDTSTMNIVDLFLVAAMGPPGGGRNDISSRFLRHFNVIAVESFTNDTMRNIFSVIMDWHFNKDFETQLRRYSRIIIHATLFVYEQAISTFLPTPAKSHYVFNLRDFSRVVQGILLFPGSCATDGNKITRLWVHEVYRVFNDRLVDLEDRSKFFEIVK</sequence>
<dbReference type="OrthoDB" id="447173at2759"/>
<dbReference type="GO" id="GO:0030286">
    <property type="term" value="C:dynein complex"/>
    <property type="evidence" value="ECO:0007669"/>
    <property type="project" value="InterPro"/>
</dbReference>
<organism evidence="1 2">
    <name type="scientific">Paramuricea clavata</name>
    <name type="common">Red gorgonian</name>
    <name type="synonym">Violescent sea-whip</name>
    <dbReference type="NCBI Taxonomy" id="317549"/>
    <lineage>
        <taxon>Eukaryota</taxon>
        <taxon>Metazoa</taxon>
        <taxon>Cnidaria</taxon>
        <taxon>Anthozoa</taxon>
        <taxon>Octocorallia</taxon>
        <taxon>Malacalcyonacea</taxon>
        <taxon>Plexauridae</taxon>
        <taxon>Paramuricea</taxon>
    </lineage>
</organism>
<dbReference type="Pfam" id="PF17852">
    <property type="entry name" value="Dynein_AAA_lid"/>
    <property type="match status" value="1"/>
</dbReference>
<evidence type="ECO:0000313" key="1">
    <source>
        <dbReference type="EMBL" id="CAB3996942.1"/>
    </source>
</evidence>
<comment type="caution">
    <text evidence="1">The sequence shown here is derived from an EMBL/GenBank/DDBJ whole genome shotgun (WGS) entry which is preliminary data.</text>
</comment>
<dbReference type="PANTHER" id="PTHR22878:SF71">
    <property type="entry name" value="DYNEIN, AXONEMAL, HEAVY CHAIN 3"/>
    <property type="match status" value="1"/>
</dbReference>
<dbReference type="Gene3D" id="1.10.472.130">
    <property type="match status" value="1"/>
</dbReference>
<accession>A0A7D9I2N0</accession>